<dbReference type="AlphaFoldDB" id="A0A1T4W739"/>
<evidence type="ECO:0000313" key="2">
    <source>
        <dbReference type="Proteomes" id="UP000190814"/>
    </source>
</evidence>
<proteinExistence type="predicted"/>
<reference evidence="1 2" key="1">
    <citation type="submission" date="2017-02" db="EMBL/GenBank/DDBJ databases">
        <authorList>
            <person name="Peterson S.W."/>
        </authorList>
    </citation>
    <scope>NUCLEOTIDE SEQUENCE [LARGE SCALE GENOMIC DNA]</scope>
    <source>
        <strain evidence="1 2">ATCC 35992</strain>
    </source>
</reference>
<evidence type="ECO:0000313" key="1">
    <source>
        <dbReference type="EMBL" id="SKA73144.1"/>
    </source>
</evidence>
<name>A0A1T4W739_9FIRM</name>
<dbReference type="EMBL" id="FUXZ01000031">
    <property type="protein sequence ID" value="SKA73144.1"/>
    <property type="molecule type" value="Genomic_DNA"/>
</dbReference>
<dbReference type="STRING" id="39495.SAMN02745111_02451"/>
<keyword evidence="2" id="KW-1185">Reference proteome</keyword>
<sequence>MKHNPMMKRDNFILTYSDIKDNSIKIYSESWCESKNDFNSFIYLYPEDKFLEIKGYSKAEIEIIMQDVRKLAPIAYEYEKNKEYEYA</sequence>
<dbReference type="Proteomes" id="UP000190814">
    <property type="component" value="Unassembled WGS sequence"/>
</dbReference>
<accession>A0A1T4W739</accession>
<protein>
    <submittedName>
        <fullName evidence="1">Uncharacterized protein</fullName>
    </submittedName>
</protein>
<organism evidence="1 2">
    <name type="scientific">Eubacterium uniforme</name>
    <dbReference type="NCBI Taxonomy" id="39495"/>
    <lineage>
        <taxon>Bacteria</taxon>
        <taxon>Bacillati</taxon>
        <taxon>Bacillota</taxon>
        <taxon>Clostridia</taxon>
        <taxon>Eubacteriales</taxon>
        <taxon>Eubacteriaceae</taxon>
        <taxon>Eubacterium</taxon>
    </lineage>
</organism>
<gene>
    <name evidence="1" type="ORF">SAMN02745111_02451</name>
</gene>